<protein>
    <submittedName>
        <fullName evidence="1">Uncharacterized protein</fullName>
    </submittedName>
</protein>
<name>A0A6J8BYX8_MYTCO</name>
<dbReference type="EMBL" id="CACVKT020004014">
    <property type="protein sequence ID" value="CAC5387547.1"/>
    <property type="molecule type" value="Genomic_DNA"/>
</dbReference>
<evidence type="ECO:0000313" key="1">
    <source>
        <dbReference type="EMBL" id="CAC5387547.1"/>
    </source>
</evidence>
<reference evidence="1 2" key="1">
    <citation type="submission" date="2020-06" db="EMBL/GenBank/DDBJ databases">
        <authorList>
            <person name="Li R."/>
            <person name="Bekaert M."/>
        </authorList>
    </citation>
    <scope>NUCLEOTIDE SEQUENCE [LARGE SCALE GENOMIC DNA]</scope>
    <source>
        <strain evidence="2">wild</strain>
    </source>
</reference>
<dbReference type="Proteomes" id="UP000507470">
    <property type="component" value="Unassembled WGS sequence"/>
</dbReference>
<gene>
    <name evidence="1" type="ORF">MCOR_22860</name>
</gene>
<dbReference type="AlphaFoldDB" id="A0A6J8BYX8"/>
<keyword evidence="2" id="KW-1185">Reference proteome</keyword>
<evidence type="ECO:0000313" key="2">
    <source>
        <dbReference type="Proteomes" id="UP000507470"/>
    </source>
</evidence>
<organism evidence="1 2">
    <name type="scientific">Mytilus coruscus</name>
    <name type="common">Sea mussel</name>
    <dbReference type="NCBI Taxonomy" id="42192"/>
    <lineage>
        <taxon>Eukaryota</taxon>
        <taxon>Metazoa</taxon>
        <taxon>Spiralia</taxon>
        <taxon>Lophotrochozoa</taxon>
        <taxon>Mollusca</taxon>
        <taxon>Bivalvia</taxon>
        <taxon>Autobranchia</taxon>
        <taxon>Pteriomorphia</taxon>
        <taxon>Mytilida</taxon>
        <taxon>Mytiloidea</taxon>
        <taxon>Mytilidae</taxon>
        <taxon>Mytilinae</taxon>
        <taxon>Mytilus</taxon>
    </lineage>
</organism>
<dbReference type="OrthoDB" id="6114712at2759"/>
<sequence>MIHDRRNREKRISYLFQNKKGLDYHTRDACAQIRNSAELLWHDFMCGHKRHIELFWEMVVESTTATSAYRHFVRERLLTLNKQEFLEMFDDDVKLVFVLAFAPTNAKHNQFLKWDFKHITSKILKESDPKFGSEVHAALKEKDILNELGYLTDSFIDMTQLNFQKVCGDHPDLKQLGTKKRNALHSFLKKHGTCDLSTIAKLELLTLDNCFNTFQIGGSGRRFNLQICHIKSC</sequence>
<accession>A0A6J8BYX8</accession>
<proteinExistence type="predicted"/>